<dbReference type="eggNOG" id="COG2755">
    <property type="taxonomic scope" value="Bacteria"/>
</dbReference>
<protein>
    <recommendedName>
        <fullName evidence="2">DUF1400 domain-containing protein</fullName>
    </recommendedName>
</protein>
<name>Q7U3A7_PARMW</name>
<reference evidence="3 4" key="1">
    <citation type="journal article" date="2003" name="Nature">
        <title>The genome of a motile marine Synechococcus.</title>
        <authorList>
            <person name="Palenik B."/>
            <person name="Brahamsha B."/>
            <person name="Larimer F."/>
            <person name="Land M."/>
            <person name="Hauser L."/>
            <person name="Chain P."/>
            <person name="Lamerdin J."/>
            <person name="Regala W."/>
            <person name="Allen E.A."/>
            <person name="McCarren J."/>
            <person name="Paulsen I."/>
            <person name="Dufresne A."/>
            <person name="Partensky F."/>
            <person name="Webb E."/>
            <person name="Waterbury J."/>
        </authorList>
    </citation>
    <scope>NUCLEOTIDE SEQUENCE [LARGE SCALE GENOMIC DNA]</scope>
    <source>
        <strain evidence="3 4">WH8102</strain>
    </source>
</reference>
<dbReference type="RefSeq" id="WP_011129378.1">
    <property type="nucleotide sequence ID" value="NC_005070.1"/>
</dbReference>
<dbReference type="KEGG" id="syw:SYNW2525"/>
<feature type="signal peptide" evidence="1">
    <location>
        <begin position="1"/>
        <end position="31"/>
    </location>
</feature>
<keyword evidence="4" id="KW-1185">Reference proteome</keyword>
<dbReference type="InterPro" id="IPR010802">
    <property type="entry name" value="DUF1400"/>
</dbReference>
<sequence length="194" mass="20802">MPTVKTRRCRAIALVASWGIGLIALASPALAAKNVALVSGAFRRSIPVKDIEHLANTGEARGLLEQLLVLSKQDPENVAKLLNQKLDLPLVLTSRLINTRIGEAIIRRVGQILYPIYTPQPEVSIPALRAAVINGLHNSGDGLTAVDFLKAYPNEVLAVNLPALFSVIDKAQSISGLVQFFSDSPLDGLKEAKP</sequence>
<feature type="chain" id="PRO_5004291956" description="DUF1400 domain-containing protein" evidence="1">
    <location>
        <begin position="32"/>
        <end position="194"/>
    </location>
</feature>
<dbReference type="HOGENOM" id="CLU_107447_1_0_3"/>
<evidence type="ECO:0000259" key="2">
    <source>
        <dbReference type="Pfam" id="PF07176"/>
    </source>
</evidence>
<gene>
    <name evidence="3" type="ordered locus">SYNW2525</name>
</gene>
<evidence type="ECO:0000256" key="1">
    <source>
        <dbReference type="SAM" id="SignalP"/>
    </source>
</evidence>
<dbReference type="EMBL" id="BX569695">
    <property type="protein sequence ID" value="CAE09040.1"/>
    <property type="molecule type" value="Genomic_DNA"/>
</dbReference>
<evidence type="ECO:0000313" key="4">
    <source>
        <dbReference type="Proteomes" id="UP000001422"/>
    </source>
</evidence>
<accession>Q7U3A7</accession>
<evidence type="ECO:0000313" key="3">
    <source>
        <dbReference type="EMBL" id="CAE09040.1"/>
    </source>
</evidence>
<dbReference type="AlphaFoldDB" id="Q7U3A7"/>
<dbReference type="Pfam" id="PF07176">
    <property type="entry name" value="DUF1400"/>
    <property type="match status" value="1"/>
</dbReference>
<dbReference type="Proteomes" id="UP000001422">
    <property type="component" value="Chromosome"/>
</dbReference>
<dbReference type="STRING" id="84588.SYNW2525"/>
<feature type="domain" description="DUF1400" evidence="2">
    <location>
        <begin position="31"/>
        <end position="160"/>
    </location>
</feature>
<proteinExistence type="predicted"/>
<keyword evidence="1" id="KW-0732">Signal</keyword>
<organism evidence="3 4">
    <name type="scientific">Parasynechococcus marenigrum (strain WH8102)</name>
    <dbReference type="NCBI Taxonomy" id="84588"/>
    <lineage>
        <taxon>Bacteria</taxon>
        <taxon>Bacillati</taxon>
        <taxon>Cyanobacteriota</taxon>
        <taxon>Cyanophyceae</taxon>
        <taxon>Synechococcales</taxon>
        <taxon>Prochlorococcaceae</taxon>
        <taxon>Parasynechococcus</taxon>
        <taxon>Parasynechococcus marenigrum</taxon>
    </lineage>
</organism>